<feature type="transmembrane region" description="Helical" evidence="18">
    <location>
        <begin position="76"/>
        <end position="95"/>
    </location>
</feature>
<reference evidence="21" key="3">
    <citation type="submission" date="2020-10" db="UniProtKB">
        <authorList>
            <consortium name="WormBaseParasite"/>
        </authorList>
    </citation>
    <scope>IDENTIFICATION</scope>
</reference>
<evidence type="ECO:0000256" key="2">
    <source>
        <dbReference type="ARBA" id="ARBA00004127"/>
    </source>
</evidence>
<feature type="compositionally biased region" description="Low complexity" evidence="17">
    <location>
        <begin position="226"/>
        <end position="241"/>
    </location>
</feature>
<comment type="similarity">
    <text evidence="3">Belongs to the AIG1 family.</text>
</comment>
<evidence type="ECO:0000313" key="20">
    <source>
        <dbReference type="Proteomes" id="UP000492820"/>
    </source>
</evidence>
<evidence type="ECO:0000256" key="18">
    <source>
        <dbReference type="SAM" id="Phobius"/>
    </source>
</evidence>
<evidence type="ECO:0000256" key="14">
    <source>
        <dbReference type="ARBA" id="ARBA00049296"/>
    </source>
</evidence>
<comment type="catalytic activity">
    <reaction evidence="1">
        <text>9-(9Z-hexadecenoyloxy)-octadecanoate + H2O = (9Z)-hexadecenoate + 9-hydroxy-octadecanoate + H(+)</text>
        <dbReference type="Rhea" id="RHEA:52068"/>
        <dbReference type="ChEBI" id="CHEBI:15377"/>
        <dbReference type="ChEBI" id="CHEBI:15378"/>
        <dbReference type="ChEBI" id="CHEBI:32372"/>
        <dbReference type="ChEBI" id="CHEBI:136286"/>
        <dbReference type="ChEBI" id="CHEBI:136309"/>
    </reaction>
    <physiologicalReaction direction="left-to-right" evidence="1">
        <dbReference type="Rhea" id="RHEA:52069"/>
    </physiologicalReaction>
</comment>
<evidence type="ECO:0000256" key="16">
    <source>
        <dbReference type="ARBA" id="ARBA00049428"/>
    </source>
</evidence>
<organism evidence="19">
    <name type="scientific">Echinococcus granulosus</name>
    <name type="common">Hydatid tapeworm</name>
    <dbReference type="NCBI Taxonomy" id="6210"/>
    <lineage>
        <taxon>Eukaryota</taxon>
        <taxon>Metazoa</taxon>
        <taxon>Spiralia</taxon>
        <taxon>Lophotrochozoa</taxon>
        <taxon>Platyhelminthes</taxon>
        <taxon>Cestoda</taxon>
        <taxon>Eucestoda</taxon>
        <taxon>Cyclophyllidea</taxon>
        <taxon>Taeniidae</taxon>
        <taxon>Echinococcus</taxon>
        <taxon>Echinococcus granulosus group</taxon>
    </lineage>
</organism>
<evidence type="ECO:0000256" key="1">
    <source>
        <dbReference type="ARBA" id="ARBA00000923"/>
    </source>
</evidence>
<evidence type="ECO:0000256" key="8">
    <source>
        <dbReference type="ARBA" id="ARBA00047427"/>
    </source>
</evidence>
<comment type="catalytic activity">
    <reaction evidence="8">
        <text>13-octadecanoyloxy-octadecanoate + H2O = 13-hydroxy-octadecanoate + octadecanoate + H(+)</text>
        <dbReference type="Rhea" id="RHEA:52084"/>
        <dbReference type="ChEBI" id="CHEBI:15377"/>
        <dbReference type="ChEBI" id="CHEBI:15378"/>
        <dbReference type="ChEBI" id="CHEBI:25629"/>
        <dbReference type="ChEBI" id="CHEBI:136304"/>
        <dbReference type="ChEBI" id="CHEBI:136335"/>
    </reaction>
    <physiologicalReaction direction="left-to-right" evidence="8">
        <dbReference type="Rhea" id="RHEA:52085"/>
    </physiologicalReaction>
</comment>
<feature type="transmembrane region" description="Helical" evidence="18">
    <location>
        <begin position="146"/>
        <end position="165"/>
    </location>
</feature>
<evidence type="ECO:0000256" key="4">
    <source>
        <dbReference type="ARBA" id="ARBA00022692"/>
    </source>
</evidence>
<feature type="transmembrane region" description="Helical" evidence="18">
    <location>
        <begin position="44"/>
        <end position="64"/>
    </location>
</feature>
<comment type="catalytic activity">
    <reaction evidence="13">
        <text>9-octadecanoyloxy-octadecanoate + H2O = 9-hydroxy-octadecanoate + octadecanoate + H(+)</text>
        <dbReference type="Rhea" id="RHEA:52096"/>
        <dbReference type="ChEBI" id="CHEBI:15377"/>
        <dbReference type="ChEBI" id="CHEBI:15378"/>
        <dbReference type="ChEBI" id="CHEBI:25629"/>
        <dbReference type="ChEBI" id="CHEBI:136286"/>
        <dbReference type="ChEBI" id="CHEBI:136373"/>
    </reaction>
    <physiologicalReaction direction="left-to-right" evidence="13">
        <dbReference type="Rhea" id="RHEA:52097"/>
    </physiologicalReaction>
</comment>
<evidence type="ECO:0000313" key="19">
    <source>
        <dbReference type="EMBL" id="CDS20503.1"/>
    </source>
</evidence>
<feature type="region of interest" description="Disordered" evidence="17">
    <location>
        <begin position="213"/>
        <end position="257"/>
    </location>
</feature>
<evidence type="ECO:0000256" key="10">
    <source>
        <dbReference type="ARBA" id="ARBA00048680"/>
    </source>
</evidence>
<comment type="catalytic activity">
    <reaction evidence="9">
        <text>9-hexadecanoyloxy-octadecanoate + H2O = 9-hydroxy-octadecanoate + hexadecanoate + H(+)</text>
        <dbReference type="Rhea" id="RHEA:52052"/>
        <dbReference type="ChEBI" id="CHEBI:7896"/>
        <dbReference type="ChEBI" id="CHEBI:15377"/>
        <dbReference type="ChEBI" id="CHEBI:15378"/>
        <dbReference type="ChEBI" id="CHEBI:83670"/>
        <dbReference type="ChEBI" id="CHEBI:136286"/>
    </reaction>
    <physiologicalReaction direction="left-to-right" evidence="9">
        <dbReference type="Rhea" id="RHEA:52053"/>
    </physiologicalReaction>
</comment>
<feature type="transmembrane region" description="Helical" evidence="18">
    <location>
        <begin position="115"/>
        <end position="134"/>
    </location>
</feature>
<evidence type="ECO:0000256" key="5">
    <source>
        <dbReference type="ARBA" id="ARBA00022989"/>
    </source>
</evidence>
<sequence length="257" mass="29959">MMLAALGLFSYRLFCLLGYGYVAYWTFENRPAKVSLKENVFLQTRFLTIDTLLLHVLYYALAILLMPTRCNKVKSVLSCLALTTATVVSVMFWGIDYFDRSLLMDLKTIEFIPSWFIHATHTFISITALFDVLLSRPHPVPLWKSFLIVFSYFLGYTLYTEYLIYKHGFHPYPMLKLFTVTGRYQFYGVAFCIAFLVFLVSSLVIRLASSDYHRKPKRDKAKNKKPQQQPQHHQHQQPQKQSLTPTSAKKKKQAKQD</sequence>
<comment type="catalytic activity">
    <reaction evidence="14">
        <text>13-(9Z-octadecenoyloxy)-octadecanoate + H2O = 13-hydroxy-octadecanoate + (9Z)-octadecenoate + H(+)</text>
        <dbReference type="Rhea" id="RHEA:52064"/>
        <dbReference type="ChEBI" id="CHEBI:15377"/>
        <dbReference type="ChEBI" id="CHEBI:15378"/>
        <dbReference type="ChEBI" id="CHEBI:30823"/>
        <dbReference type="ChEBI" id="CHEBI:136303"/>
        <dbReference type="ChEBI" id="CHEBI:136304"/>
    </reaction>
    <physiologicalReaction direction="left-to-right" evidence="14">
        <dbReference type="Rhea" id="RHEA:52065"/>
    </physiologicalReaction>
</comment>
<dbReference type="OrthoDB" id="1898221at2759"/>
<dbReference type="GO" id="GO:0012505">
    <property type="term" value="C:endomembrane system"/>
    <property type="evidence" value="ECO:0007669"/>
    <property type="project" value="UniProtKB-SubCell"/>
</dbReference>
<keyword evidence="5 18" id="KW-1133">Transmembrane helix</keyword>
<feature type="compositionally biased region" description="Basic residues" evidence="17">
    <location>
        <begin position="248"/>
        <end position="257"/>
    </location>
</feature>
<evidence type="ECO:0000313" key="21">
    <source>
        <dbReference type="WBParaSite" id="EgrG_001118000"/>
    </source>
</evidence>
<evidence type="ECO:0000256" key="7">
    <source>
        <dbReference type="ARBA" id="ARBA00047368"/>
    </source>
</evidence>
<dbReference type="PANTHER" id="PTHR10989:SF16">
    <property type="entry name" value="AT02829P-RELATED"/>
    <property type="match status" value="1"/>
</dbReference>
<evidence type="ECO:0000256" key="13">
    <source>
        <dbReference type="ARBA" id="ARBA00049221"/>
    </source>
</evidence>
<comment type="catalytic activity">
    <reaction evidence="15">
        <text>13-(9Z-hexadecenoyloxy)-octadecanoate + H2O = 13-hydroxy-octadecanoate + (9Z)-hexadecenoate + H(+)</text>
        <dbReference type="Rhea" id="RHEA:52076"/>
        <dbReference type="ChEBI" id="CHEBI:15377"/>
        <dbReference type="ChEBI" id="CHEBI:15378"/>
        <dbReference type="ChEBI" id="CHEBI:32372"/>
        <dbReference type="ChEBI" id="CHEBI:136304"/>
        <dbReference type="ChEBI" id="CHEBI:136315"/>
    </reaction>
    <physiologicalReaction direction="left-to-right" evidence="15">
        <dbReference type="Rhea" id="RHEA:52077"/>
    </physiologicalReaction>
</comment>
<evidence type="ECO:0000256" key="11">
    <source>
        <dbReference type="ARBA" id="ARBA00048701"/>
    </source>
</evidence>
<comment type="catalytic activity">
    <reaction evidence="7">
        <text>12-hexadecanoyloxy-octadecanoate + H2O = 12-hydroxyoctadecanoate + hexadecanoate + H(+)</text>
        <dbReference type="Rhea" id="RHEA:52056"/>
        <dbReference type="ChEBI" id="CHEBI:7896"/>
        <dbReference type="ChEBI" id="CHEBI:15377"/>
        <dbReference type="ChEBI" id="CHEBI:15378"/>
        <dbReference type="ChEBI" id="CHEBI:83677"/>
        <dbReference type="ChEBI" id="CHEBI:84201"/>
    </reaction>
    <physiologicalReaction direction="left-to-right" evidence="7">
        <dbReference type="Rhea" id="RHEA:52057"/>
    </physiologicalReaction>
</comment>
<comment type="subcellular location">
    <subcellularLocation>
        <location evidence="2">Endomembrane system</location>
        <topology evidence="2">Multi-pass membrane protein</topology>
    </subcellularLocation>
</comment>
<keyword evidence="4 18" id="KW-0812">Transmembrane</keyword>
<protein>
    <submittedName>
        <fullName evidence="19 21">FAR 17a AIG1 protein</fullName>
    </submittedName>
</protein>
<reference evidence="19 20" key="1">
    <citation type="journal article" date="2013" name="Nature">
        <title>The genomes of four tapeworm species reveal adaptations to parasitism.</title>
        <authorList>
            <person name="Tsai I.J."/>
            <person name="Zarowiecki M."/>
            <person name="Holroyd N."/>
            <person name="Garciarrubio A."/>
            <person name="Sanchez-Flores A."/>
            <person name="Brooks K.L."/>
            <person name="Tracey A."/>
            <person name="Bobes R.J."/>
            <person name="Fragoso G."/>
            <person name="Sciutto E."/>
            <person name="Aslett M."/>
            <person name="Beasley H."/>
            <person name="Bennett H.M."/>
            <person name="Cai J."/>
            <person name="Camicia F."/>
            <person name="Clark R."/>
            <person name="Cucher M."/>
            <person name="De Silva N."/>
            <person name="Day T.A."/>
            <person name="Deplazes P."/>
            <person name="Estrada K."/>
            <person name="Fernandez C."/>
            <person name="Holland P.W."/>
            <person name="Hou J."/>
            <person name="Hu S."/>
            <person name="Huckvale T."/>
            <person name="Hung S.S."/>
            <person name="Kamenetzky L."/>
            <person name="Keane J.A."/>
            <person name="Kiss F."/>
            <person name="Koziol U."/>
            <person name="Lambert O."/>
            <person name="Liu K."/>
            <person name="Luo X."/>
            <person name="Luo Y."/>
            <person name="Macchiaroli N."/>
            <person name="Nichol S."/>
            <person name="Paps J."/>
            <person name="Parkinson J."/>
            <person name="Pouchkina-Stantcheva N."/>
            <person name="Riddiford N."/>
            <person name="Rosenzvit M."/>
            <person name="Salinas G."/>
            <person name="Wasmuth J.D."/>
            <person name="Zamanian M."/>
            <person name="Zheng Y."/>
            <person name="Cai X."/>
            <person name="Soberon X."/>
            <person name="Olson P.D."/>
            <person name="Laclette J.P."/>
            <person name="Brehm K."/>
            <person name="Berriman M."/>
            <person name="Garciarrubio A."/>
            <person name="Bobes R.J."/>
            <person name="Fragoso G."/>
            <person name="Sanchez-Flores A."/>
            <person name="Estrada K."/>
            <person name="Cevallos M.A."/>
            <person name="Morett E."/>
            <person name="Gonzalez V."/>
            <person name="Portillo T."/>
            <person name="Ochoa-Leyva A."/>
            <person name="Jose M.V."/>
            <person name="Sciutto E."/>
            <person name="Landa A."/>
            <person name="Jimenez L."/>
            <person name="Valdes V."/>
            <person name="Carrero J.C."/>
            <person name="Larralde C."/>
            <person name="Morales-Montor J."/>
            <person name="Limon-Lason J."/>
            <person name="Soberon X."/>
            <person name="Laclette J.P."/>
        </authorList>
    </citation>
    <scope>NUCLEOTIDE SEQUENCE [LARGE SCALE GENOMIC DNA]</scope>
</reference>
<evidence type="ECO:0000256" key="17">
    <source>
        <dbReference type="SAM" id="MobiDB-lite"/>
    </source>
</evidence>
<comment type="catalytic activity">
    <reaction evidence="10">
        <text>12-octadecanoyloxy-octadecanoate + H2O = 12-hydroxyoctadecanoate + octadecanoate + H(+)</text>
        <dbReference type="Rhea" id="RHEA:52080"/>
        <dbReference type="ChEBI" id="CHEBI:15377"/>
        <dbReference type="ChEBI" id="CHEBI:15378"/>
        <dbReference type="ChEBI" id="CHEBI:25629"/>
        <dbReference type="ChEBI" id="CHEBI:84201"/>
        <dbReference type="ChEBI" id="CHEBI:136330"/>
    </reaction>
    <physiologicalReaction direction="left-to-right" evidence="10">
        <dbReference type="Rhea" id="RHEA:52081"/>
    </physiologicalReaction>
</comment>
<name>A0A068WK67_ECHGR</name>
<dbReference type="EMBL" id="LK028581">
    <property type="protein sequence ID" value="CDS20503.1"/>
    <property type="molecule type" value="Genomic_DNA"/>
</dbReference>
<keyword evidence="6 18" id="KW-0472">Membrane</keyword>
<dbReference type="AlphaFoldDB" id="A0A068WK67"/>
<reference evidence="19" key="2">
    <citation type="submission" date="2014-06" db="EMBL/GenBank/DDBJ databases">
        <authorList>
            <person name="Aslett M."/>
        </authorList>
    </citation>
    <scope>NUCLEOTIDE SEQUENCE</scope>
</reference>
<accession>A0A068WK67</accession>
<dbReference type="WBParaSite" id="EgrG_001118000">
    <property type="protein sequence ID" value="EgrG_001118000"/>
    <property type="gene ID" value="EgrG_001118000"/>
</dbReference>
<feature type="compositionally biased region" description="Basic residues" evidence="17">
    <location>
        <begin position="214"/>
        <end position="225"/>
    </location>
</feature>
<dbReference type="InterPro" id="IPR006838">
    <property type="entry name" value="ADTRP_AIG1"/>
</dbReference>
<feature type="transmembrane region" description="Helical" evidence="18">
    <location>
        <begin position="185"/>
        <end position="208"/>
    </location>
</feature>
<evidence type="ECO:0000256" key="6">
    <source>
        <dbReference type="ARBA" id="ARBA00023136"/>
    </source>
</evidence>
<proteinExistence type="inferred from homology"/>
<evidence type="ECO:0000256" key="15">
    <source>
        <dbReference type="ARBA" id="ARBA00049322"/>
    </source>
</evidence>
<dbReference type="PANTHER" id="PTHR10989">
    <property type="entry name" value="ANDROGEN-INDUCED PROTEIN 1-RELATED"/>
    <property type="match status" value="1"/>
</dbReference>
<evidence type="ECO:0000256" key="9">
    <source>
        <dbReference type="ARBA" id="ARBA00047863"/>
    </source>
</evidence>
<comment type="catalytic activity">
    <reaction evidence="16">
        <text>12-(9Z-hexadecenoyloxy)-octadecanoate + H2O = 12-hydroxyoctadecanoate + (9Z)-hexadecenoate + H(+)</text>
        <dbReference type="Rhea" id="RHEA:52072"/>
        <dbReference type="ChEBI" id="CHEBI:15377"/>
        <dbReference type="ChEBI" id="CHEBI:15378"/>
        <dbReference type="ChEBI" id="CHEBI:32372"/>
        <dbReference type="ChEBI" id="CHEBI:84201"/>
        <dbReference type="ChEBI" id="CHEBI:136312"/>
    </reaction>
    <physiologicalReaction direction="left-to-right" evidence="16">
        <dbReference type="Rhea" id="RHEA:52073"/>
    </physiologicalReaction>
</comment>
<comment type="catalytic activity">
    <reaction evidence="12">
        <text>9-(9Z-octadecenoyloxy)-octadecanoate + H2O = 9-hydroxy-octadecanoate + (9Z)-octadecenoate + H(+)</text>
        <dbReference type="Rhea" id="RHEA:52048"/>
        <dbReference type="ChEBI" id="CHEBI:15377"/>
        <dbReference type="ChEBI" id="CHEBI:15378"/>
        <dbReference type="ChEBI" id="CHEBI:30823"/>
        <dbReference type="ChEBI" id="CHEBI:136282"/>
        <dbReference type="ChEBI" id="CHEBI:136286"/>
    </reaction>
    <physiologicalReaction direction="left-to-right" evidence="12">
        <dbReference type="Rhea" id="RHEA:52049"/>
    </physiologicalReaction>
</comment>
<dbReference type="Pfam" id="PF04750">
    <property type="entry name" value="Far-17a_AIG1"/>
    <property type="match status" value="1"/>
</dbReference>
<gene>
    <name evidence="19" type="ORF">EgrG_001118000</name>
</gene>
<dbReference type="GO" id="GO:0016020">
    <property type="term" value="C:membrane"/>
    <property type="evidence" value="ECO:0007669"/>
    <property type="project" value="InterPro"/>
</dbReference>
<comment type="catalytic activity">
    <reaction evidence="11">
        <text>12-(9Z-octadecenoyloxy)-octadecanoate + H2O = 12-hydroxyoctadecanoate + (9Z)-octadecenoate + H(+)</text>
        <dbReference type="Rhea" id="RHEA:52060"/>
        <dbReference type="ChEBI" id="CHEBI:15377"/>
        <dbReference type="ChEBI" id="CHEBI:15378"/>
        <dbReference type="ChEBI" id="CHEBI:30823"/>
        <dbReference type="ChEBI" id="CHEBI:84201"/>
        <dbReference type="ChEBI" id="CHEBI:136302"/>
    </reaction>
    <physiologicalReaction direction="left-to-right" evidence="11">
        <dbReference type="Rhea" id="RHEA:52061"/>
    </physiologicalReaction>
</comment>
<dbReference type="Proteomes" id="UP000492820">
    <property type="component" value="Unassembled WGS sequence"/>
</dbReference>
<evidence type="ECO:0000256" key="12">
    <source>
        <dbReference type="ARBA" id="ARBA00048800"/>
    </source>
</evidence>
<evidence type="ECO:0000256" key="3">
    <source>
        <dbReference type="ARBA" id="ARBA00009300"/>
    </source>
</evidence>